<dbReference type="RGD" id="3648">
    <property type="gene designation" value="Sdc1"/>
</dbReference>
<protein>
    <submittedName>
        <fullName evidence="1">Syndecan 1, isoform CRA_a</fullName>
    </submittedName>
</protein>
<reference evidence="2" key="1">
    <citation type="submission" date="2005-09" db="EMBL/GenBank/DDBJ databases">
        <authorList>
            <person name="Mural R.J."/>
            <person name="Li P.W."/>
            <person name="Adams M.D."/>
            <person name="Amanatides P.G."/>
            <person name="Baden-Tillson H."/>
            <person name="Barnstead M."/>
            <person name="Chin S.H."/>
            <person name="Dew I."/>
            <person name="Evans C.A."/>
            <person name="Ferriera S."/>
            <person name="Flanigan M."/>
            <person name="Fosler C."/>
            <person name="Glodek A."/>
            <person name="Gu Z."/>
            <person name="Holt R.A."/>
            <person name="Jennings D."/>
            <person name="Kraft C.L."/>
            <person name="Lu F."/>
            <person name="Nguyen T."/>
            <person name="Nusskern D.R."/>
            <person name="Pfannkoch C.M."/>
            <person name="Sitter C."/>
            <person name="Sutton G.G."/>
            <person name="Venter J.C."/>
            <person name="Wang Z."/>
            <person name="Woodage T."/>
            <person name="Zheng X.H."/>
            <person name="Zhong F."/>
        </authorList>
    </citation>
    <scope>NUCLEOTIDE SEQUENCE [LARGE SCALE GENOMIC DNA]</scope>
    <source>
        <strain>BN</strain>
        <strain evidence="2">Sprague-Dawley</strain>
    </source>
</reference>
<dbReference type="Proteomes" id="UP000234681">
    <property type="component" value="Chromosome 6"/>
</dbReference>
<dbReference type="EMBL" id="CH473947">
    <property type="protein sequence ID" value="EDM03079.1"/>
    <property type="molecule type" value="Genomic_DNA"/>
</dbReference>
<organism evidence="1 2">
    <name type="scientific">Rattus norvegicus</name>
    <name type="common">Rat</name>
    <dbReference type="NCBI Taxonomy" id="10116"/>
    <lineage>
        <taxon>Eukaryota</taxon>
        <taxon>Metazoa</taxon>
        <taxon>Chordata</taxon>
        <taxon>Craniata</taxon>
        <taxon>Vertebrata</taxon>
        <taxon>Euteleostomi</taxon>
        <taxon>Mammalia</taxon>
        <taxon>Eutheria</taxon>
        <taxon>Euarchontoglires</taxon>
        <taxon>Glires</taxon>
        <taxon>Rodentia</taxon>
        <taxon>Myomorpha</taxon>
        <taxon>Muroidea</taxon>
        <taxon>Muridae</taxon>
        <taxon>Murinae</taxon>
        <taxon>Rattus</taxon>
    </lineage>
</organism>
<name>A6HAM6_RAT</name>
<evidence type="ECO:0000313" key="3">
    <source>
        <dbReference type="RGD" id="3648"/>
    </source>
</evidence>
<dbReference type="AlphaFoldDB" id="A6HAM6"/>
<sequence length="122" mass="14301">MCNLASTRPWLPQHPANLTISLQVWRMEALLSSKRLWRMKLPISFLQERALENKTSPLKHLGRTQLWLASSLTFGISPQWMKEPQVLLRAFWTGRKCWEVSLLEAWWASSLLCAWWLSCYTG</sequence>
<evidence type="ECO:0000313" key="2">
    <source>
        <dbReference type="Proteomes" id="UP000234681"/>
    </source>
</evidence>
<proteinExistence type="predicted"/>
<gene>
    <name evidence="1 3" type="primary">Sdc1</name>
    <name evidence="1" type="ORF">rCG_61713</name>
</gene>
<accession>A6HAM6</accession>
<evidence type="ECO:0000313" key="1">
    <source>
        <dbReference type="EMBL" id="EDM03079.1"/>
    </source>
</evidence>